<dbReference type="SUPFAM" id="SSF52218">
    <property type="entry name" value="Flavoproteins"/>
    <property type="match status" value="1"/>
</dbReference>
<organism evidence="5 6">
    <name type="scientific">Corynebacterium pseudopelargi</name>
    <dbReference type="NCBI Taxonomy" id="2080757"/>
    <lineage>
        <taxon>Bacteria</taxon>
        <taxon>Bacillati</taxon>
        <taxon>Actinomycetota</taxon>
        <taxon>Actinomycetes</taxon>
        <taxon>Mycobacteriales</taxon>
        <taxon>Corynebacteriaceae</taxon>
        <taxon>Corynebacterium</taxon>
    </lineage>
</organism>
<dbReference type="PANTHER" id="PTHR43408:SF2">
    <property type="entry name" value="FMN REDUCTASE (NADPH)"/>
    <property type="match status" value="1"/>
</dbReference>
<dbReference type="InterPro" id="IPR023932">
    <property type="entry name" value="CE1759_FMN_reduct"/>
</dbReference>
<keyword evidence="1" id="KW-0285">Flavoprotein</keyword>
<gene>
    <name evidence="5" type="ORF">CPPEL_05235</name>
</gene>
<dbReference type="AlphaFoldDB" id="A0A3G6IUB8"/>
<dbReference type="EC" id="1.5.1.45" evidence="5"/>
<evidence type="ECO:0000313" key="6">
    <source>
        <dbReference type="Proteomes" id="UP000271426"/>
    </source>
</evidence>
<dbReference type="InterPro" id="IPR051814">
    <property type="entry name" value="NAD(P)H-dep_FMN_reductase"/>
</dbReference>
<dbReference type="EMBL" id="CP033898">
    <property type="protein sequence ID" value="AZA09167.1"/>
    <property type="molecule type" value="Genomic_DNA"/>
</dbReference>
<name>A0A3G6IUB8_9CORY</name>
<dbReference type="InterPro" id="IPR029039">
    <property type="entry name" value="Flavoprotein-like_sf"/>
</dbReference>
<dbReference type="Pfam" id="PF03358">
    <property type="entry name" value="FMN_red"/>
    <property type="match status" value="1"/>
</dbReference>
<dbReference type="InterPro" id="IPR005025">
    <property type="entry name" value="FMN_Rdtase-like_dom"/>
</dbReference>
<evidence type="ECO:0000259" key="4">
    <source>
        <dbReference type="Pfam" id="PF03358"/>
    </source>
</evidence>
<dbReference type="KEGG" id="cpso:CPPEL_05235"/>
<evidence type="ECO:0000256" key="3">
    <source>
        <dbReference type="ARBA" id="ARBA00023002"/>
    </source>
</evidence>
<keyword evidence="6" id="KW-1185">Reference proteome</keyword>
<keyword evidence="3 5" id="KW-0560">Oxidoreductase</keyword>
<dbReference type="NCBIfam" id="TIGR04037">
    <property type="entry name" value="LLM_duo_CE1759"/>
    <property type="match status" value="1"/>
</dbReference>
<dbReference type="OrthoDB" id="1643408at2"/>
<dbReference type="RefSeq" id="WP_123960128.1">
    <property type="nucleotide sequence ID" value="NZ_CP033898.1"/>
</dbReference>
<evidence type="ECO:0000256" key="2">
    <source>
        <dbReference type="ARBA" id="ARBA00022643"/>
    </source>
</evidence>
<evidence type="ECO:0000256" key="1">
    <source>
        <dbReference type="ARBA" id="ARBA00022630"/>
    </source>
</evidence>
<dbReference type="PANTHER" id="PTHR43408">
    <property type="entry name" value="FMN REDUCTASE (NADPH)"/>
    <property type="match status" value="1"/>
</dbReference>
<sequence>MRTLTIISGGLGEPSSSLALGNTIAEAAQKAVQGCGSDLEVHALSLKDLAFDLAHCMTHNGELTPALQRAISQVKSSDALIAVTPVFKASYSGLFKMFFDALQPQDIKQIPVIIAANAGSQRHALVLEHAVRPLFSYLKAAIVPTAILVTPQDTTEEALPALNNRIHRAANELAMLMIPEYQKGTHQI</sequence>
<dbReference type="Proteomes" id="UP000271426">
    <property type="component" value="Chromosome"/>
</dbReference>
<proteinExistence type="predicted"/>
<evidence type="ECO:0000313" key="5">
    <source>
        <dbReference type="EMBL" id="AZA09167.1"/>
    </source>
</evidence>
<dbReference type="Gene3D" id="3.40.50.360">
    <property type="match status" value="1"/>
</dbReference>
<protein>
    <submittedName>
        <fullName evidence="5">NAD(P)H-dependent FAD/FMN reductase</fullName>
        <ecNumber evidence="5">1.5.1.45</ecNumber>
    </submittedName>
</protein>
<keyword evidence="2" id="KW-0288">FMN</keyword>
<dbReference type="GO" id="GO:0016491">
    <property type="term" value="F:oxidoreductase activity"/>
    <property type="evidence" value="ECO:0007669"/>
    <property type="project" value="UniProtKB-KW"/>
</dbReference>
<reference evidence="5 6" key="1">
    <citation type="submission" date="2018-11" db="EMBL/GenBank/DDBJ databases">
        <authorList>
            <person name="Kleinhagauer T."/>
            <person name="Glaeser S.P."/>
            <person name="Spergser J."/>
            <person name="Ruckert C."/>
            <person name="Kaempfer P."/>
            <person name="Busse H.-J."/>
        </authorList>
    </citation>
    <scope>NUCLEOTIDE SEQUENCE [LARGE SCALE GENOMIC DNA]</scope>
    <source>
        <strain evidence="5 6">812CH</strain>
    </source>
</reference>
<accession>A0A3G6IUB8</accession>
<feature type="domain" description="NADPH-dependent FMN reductase-like" evidence="4">
    <location>
        <begin position="4"/>
        <end position="153"/>
    </location>
</feature>